<dbReference type="Proteomes" id="UP000006352">
    <property type="component" value="Unassembled WGS sequence"/>
</dbReference>
<dbReference type="Pfam" id="PF05205">
    <property type="entry name" value="COMPASS-Shg1"/>
    <property type="match status" value="1"/>
</dbReference>
<gene>
    <name evidence="3" type="ORF">FIBRA_07888</name>
</gene>
<feature type="compositionally biased region" description="Basic and acidic residues" evidence="1">
    <location>
        <begin position="218"/>
        <end position="228"/>
    </location>
</feature>
<organism evidence="3 4">
    <name type="scientific">Fibroporia radiculosa</name>
    <dbReference type="NCBI Taxonomy" id="599839"/>
    <lineage>
        <taxon>Eukaryota</taxon>
        <taxon>Fungi</taxon>
        <taxon>Dikarya</taxon>
        <taxon>Basidiomycota</taxon>
        <taxon>Agaricomycotina</taxon>
        <taxon>Agaricomycetes</taxon>
        <taxon>Polyporales</taxon>
        <taxon>Fibroporiaceae</taxon>
        <taxon>Fibroporia</taxon>
    </lineage>
</organism>
<accession>J4GFU3</accession>
<evidence type="ECO:0000313" key="3">
    <source>
        <dbReference type="EMBL" id="CCM05658.1"/>
    </source>
</evidence>
<proteinExistence type="predicted"/>
<dbReference type="GeneID" id="24100569"/>
<feature type="region of interest" description="Disordered" evidence="1">
    <location>
        <begin position="208"/>
        <end position="239"/>
    </location>
</feature>
<protein>
    <recommendedName>
        <fullName evidence="2">BOD1/SHG1 domain-containing protein</fullName>
    </recommendedName>
</protein>
<dbReference type="HOGENOM" id="CLU_1161157_0_0_1"/>
<evidence type="ECO:0000259" key="2">
    <source>
        <dbReference type="Pfam" id="PF05205"/>
    </source>
</evidence>
<reference evidence="3 4" key="1">
    <citation type="journal article" date="2012" name="Appl. Environ. Microbiol.">
        <title>Short-read sequencing for genomic analysis of the brown rot fungus Fibroporia radiculosa.</title>
        <authorList>
            <person name="Tang J.D."/>
            <person name="Perkins A.D."/>
            <person name="Sonstegard T.S."/>
            <person name="Schroeder S.G."/>
            <person name="Burgess S.C."/>
            <person name="Diehl S.V."/>
        </authorList>
    </citation>
    <scope>NUCLEOTIDE SEQUENCE [LARGE SCALE GENOMIC DNA]</scope>
    <source>
        <strain evidence="3 4">TFFH 294</strain>
    </source>
</reference>
<dbReference type="InParanoid" id="J4GFU3"/>
<evidence type="ECO:0000313" key="4">
    <source>
        <dbReference type="Proteomes" id="UP000006352"/>
    </source>
</evidence>
<name>J4GFU3_9APHY</name>
<sequence length="239" mass="26636">MTILNPDQLVEEFKKSGEFDRLRRELLAQFRSSDGMNSLMSRVEDITRQKFASDPKLQYMPDPMLIRELMQELDRYLVIFVALAVQIDRSRYPIVERAVADAPALSDPRFVSSIRESIGKTLYEHRKKSNPSSRNSLMSVSTHLEGQPAPQVPLADSVKASAQGPTSHDAEMDAVQADAAPPHTDPADPVMPPSESVRAVHFAENLRENQNITEVAEDSVRDNDEKIVPDTPALDGRAS</sequence>
<dbReference type="AlphaFoldDB" id="J4GFU3"/>
<feature type="compositionally biased region" description="Polar residues" evidence="1">
    <location>
        <begin position="130"/>
        <end position="144"/>
    </location>
</feature>
<dbReference type="OrthoDB" id="5579731at2759"/>
<dbReference type="RefSeq" id="XP_012184941.1">
    <property type="nucleotide sequence ID" value="XM_012329551.1"/>
</dbReference>
<feature type="region of interest" description="Disordered" evidence="1">
    <location>
        <begin position="122"/>
        <end position="151"/>
    </location>
</feature>
<feature type="region of interest" description="Disordered" evidence="1">
    <location>
        <begin position="178"/>
        <end position="197"/>
    </location>
</feature>
<dbReference type="EMBL" id="HE797199">
    <property type="protein sequence ID" value="CCM05658.1"/>
    <property type="molecule type" value="Genomic_DNA"/>
</dbReference>
<feature type="domain" description="BOD1/SHG1" evidence="2">
    <location>
        <begin position="8"/>
        <end position="118"/>
    </location>
</feature>
<evidence type="ECO:0000256" key="1">
    <source>
        <dbReference type="SAM" id="MobiDB-lite"/>
    </source>
</evidence>
<keyword evidence="4" id="KW-1185">Reference proteome</keyword>
<dbReference type="InterPro" id="IPR055264">
    <property type="entry name" value="BOD1/SHG1_dom"/>
</dbReference>
<dbReference type="STRING" id="599839.J4GFU3"/>